<protein>
    <recommendedName>
        <fullName evidence="2">CAAX prenyl protease 2/Lysostaphin resistance protein A-like domain-containing protein</fullName>
    </recommendedName>
</protein>
<dbReference type="eggNOG" id="COG1266">
    <property type="taxonomic scope" value="Bacteria"/>
</dbReference>
<evidence type="ECO:0000259" key="2">
    <source>
        <dbReference type="Pfam" id="PF02517"/>
    </source>
</evidence>
<reference evidence="3 4" key="1">
    <citation type="submission" date="2014-01" db="EMBL/GenBank/DDBJ databases">
        <title>Roseivivax isoporae LMG 25204 Genome Sequencing.</title>
        <authorList>
            <person name="Lai Q."/>
            <person name="Li G."/>
            <person name="Shao Z."/>
        </authorList>
    </citation>
    <scope>NUCLEOTIDE SEQUENCE [LARGE SCALE GENOMIC DNA]</scope>
    <source>
        <strain evidence="3 4">LMG 25204</strain>
    </source>
</reference>
<dbReference type="GO" id="GO:0004175">
    <property type="term" value="F:endopeptidase activity"/>
    <property type="evidence" value="ECO:0007669"/>
    <property type="project" value="UniProtKB-ARBA"/>
</dbReference>
<proteinExistence type="predicted"/>
<dbReference type="EMBL" id="JAME01000025">
    <property type="protein sequence ID" value="ETX27884.1"/>
    <property type="molecule type" value="Genomic_DNA"/>
</dbReference>
<dbReference type="RefSeq" id="WP_043772970.1">
    <property type="nucleotide sequence ID" value="NZ_JAME01000025.1"/>
</dbReference>
<feature type="transmembrane region" description="Helical" evidence="1">
    <location>
        <begin position="235"/>
        <end position="260"/>
    </location>
</feature>
<feature type="domain" description="CAAX prenyl protease 2/Lysostaphin resistance protein A-like" evidence="2">
    <location>
        <begin position="146"/>
        <end position="241"/>
    </location>
</feature>
<feature type="transmembrane region" description="Helical" evidence="1">
    <location>
        <begin position="109"/>
        <end position="128"/>
    </location>
</feature>
<feature type="transmembrane region" description="Helical" evidence="1">
    <location>
        <begin position="140"/>
        <end position="160"/>
    </location>
</feature>
<keyword evidence="1" id="KW-1133">Transmembrane helix</keyword>
<keyword evidence="1" id="KW-0812">Transmembrane</keyword>
<organism evidence="3 4">
    <name type="scientific">Roseivivax isoporae LMG 25204</name>
    <dbReference type="NCBI Taxonomy" id="1449351"/>
    <lineage>
        <taxon>Bacteria</taxon>
        <taxon>Pseudomonadati</taxon>
        <taxon>Pseudomonadota</taxon>
        <taxon>Alphaproteobacteria</taxon>
        <taxon>Rhodobacterales</taxon>
        <taxon>Roseobacteraceae</taxon>
        <taxon>Roseivivax</taxon>
    </lineage>
</organism>
<keyword evidence="4" id="KW-1185">Reference proteome</keyword>
<feature type="transmembrane region" description="Helical" evidence="1">
    <location>
        <begin position="67"/>
        <end position="89"/>
    </location>
</feature>
<dbReference type="InterPro" id="IPR003675">
    <property type="entry name" value="Rce1/LyrA-like_dom"/>
</dbReference>
<keyword evidence="1" id="KW-0472">Membrane</keyword>
<accession>X7F723</accession>
<comment type="caution">
    <text evidence="3">The sequence shown here is derived from an EMBL/GenBank/DDBJ whole genome shotgun (WGS) entry which is preliminary data.</text>
</comment>
<dbReference type="Proteomes" id="UP000023430">
    <property type="component" value="Unassembled WGS sequence"/>
</dbReference>
<dbReference type="Pfam" id="PF02517">
    <property type="entry name" value="Rce1-like"/>
    <property type="match status" value="1"/>
</dbReference>
<evidence type="ECO:0000313" key="3">
    <source>
        <dbReference type="EMBL" id="ETX27884.1"/>
    </source>
</evidence>
<dbReference type="PATRIC" id="fig|1449351.3.peg.3149"/>
<sequence>MSYAPHATLVAPARPRASLWRLALGILMTLLVVLAGGNALFALAAILHPEDGARLARMMVQAEAPATLLALLFAMGLLGLGTWAAARLLHGRSLRSLVGPPDAALSQGLRVLAAATILNGLLIGAALVGTPEPLRPNLAAGQWLVLLPLSLLAIFVQVGSEELFFRGYLQSQLAARFRSPLLWLVLPSALFALGHYAGGFGTNAWLVAAWAGAFGLIAADLTARSGTLGPALALHFVNNAVVLLGISLQGPMSGLALYTYPFGPGDADEVGRVLPADFAALGASWIAARLALGIRRP</sequence>
<feature type="transmembrane region" description="Helical" evidence="1">
    <location>
        <begin position="181"/>
        <end position="198"/>
    </location>
</feature>
<dbReference type="GO" id="GO:0080120">
    <property type="term" value="P:CAAX-box protein maturation"/>
    <property type="evidence" value="ECO:0007669"/>
    <property type="project" value="UniProtKB-ARBA"/>
</dbReference>
<feature type="transmembrane region" description="Helical" evidence="1">
    <location>
        <begin position="204"/>
        <end position="223"/>
    </location>
</feature>
<feature type="transmembrane region" description="Helical" evidence="1">
    <location>
        <begin position="22"/>
        <end position="47"/>
    </location>
</feature>
<dbReference type="STRING" id="1449351.RISW2_10470"/>
<evidence type="ECO:0000313" key="4">
    <source>
        <dbReference type="Proteomes" id="UP000023430"/>
    </source>
</evidence>
<dbReference type="OrthoDB" id="7171777at2"/>
<name>X7F723_9RHOB</name>
<gene>
    <name evidence="3" type="ORF">RISW2_10470</name>
</gene>
<feature type="transmembrane region" description="Helical" evidence="1">
    <location>
        <begin position="272"/>
        <end position="292"/>
    </location>
</feature>
<evidence type="ECO:0000256" key="1">
    <source>
        <dbReference type="SAM" id="Phobius"/>
    </source>
</evidence>
<dbReference type="AlphaFoldDB" id="X7F723"/>